<dbReference type="NCBIfam" id="NF004719">
    <property type="entry name" value="PRK06063.1"/>
    <property type="match status" value="1"/>
</dbReference>
<dbReference type="PANTHER" id="PTHR30231:SF4">
    <property type="entry name" value="PROTEIN NEN2"/>
    <property type="match status" value="1"/>
</dbReference>
<proteinExistence type="predicted"/>
<dbReference type="InterPro" id="IPR012337">
    <property type="entry name" value="RNaseH-like_sf"/>
</dbReference>
<dbReference type="InterPro" id="IPR006054">
    <property type="entry name" value="DnaQ"/>
</dbReference>
<keyword evidence="1" id="KW-0540">Nuclease</keyword>
<dbReference type="CDD" id="cd06127">
    <property type="entry name" value="DEDDh"/>
    <property type="match status" value="1"/>
</dbReference>
<dbReference type="SMART" id="SM00479">
    <property type="entry name" value="EXOIII"/>
    <property type="match status" value="1"/>
</dbReference>
<dbReference type="Gene3D" id="3.30.420.10">
    <property type="entry name" value="Ribonuclease H-like superfamily/Ribonuclease H"/>
    <property type="match status" value="1"/>
</dbReference>
<keyword evidence="3" id="KW-0269">Exonuclease</keyword>
<gene>
    <name evidence="6" type="ORF">GCM10010211_68420</name>
</gene>
<dbReference type="EMBL" id="BMRP01000039">
    <property type="protein sequence ID" value="GGU91951.1"/>
    <property type="molecule type" value="Genomic_DNA"/>
</dbReference>
<evidence type="ECO:0000256" key="4">
    <source>
        <dbReference type="SAM" id="MobiDB-lite"/>
    </source>
</evidence>
<dbReference type="PROSITE" id="PS50172">
    <property type="entry name" value="BRCT"/>
    <property type="match status" value="1"/>
</dbReference>
<dbReference type="InterPro" id="IPR001357">
    <property type="entry name" value="BRCT_dom"/>
</dbReference>
<dbReference type="Proteomes" id="UP000654471">
    <property type="component" value="Unassembled WGS sequence"/>
</dbReference>
<accession>A0ABQ2VLZ6</accession>
<reference evidence="7" key="1">
    <citation type="journal article" date="2019" name="Int. J. Syst. Evol. Microbiol.">
        <title>The Global Catalogue of Microorganisms (GCM) 10K type strain sequencing project: providing services to taxonomists for standard genome sequencing and annotation.</title>
        <authorList>
            <consortium name="The Broad Institute Genomics Platform"/>
            <consortium name="The Broad Institute Genome Sequencing Center for Infectious Disease"/>
            <person name="Wu L."/>
            <person name="Ma J."/>
        </authorList>
    </citation>
    <scope>NUCLEOTIDE SEQUENCE [LARGE SCALE GENOMIC DNA]</scope>
    <source>
        <strain evidence="7">JCM 3399</strain>
    </source>
</reference>
<dbReference type="InterPro" id="IPR036420">
    <property type="entry name" value="BRCT_dom_sf"/>
</dbReference>
<evidence type="ECO:0000256" key="2">
    <source>
        <dbReference type="ARBA" id="ARBA00022801"/>
    </source>
</evidence>
<evidence type="ECO:0000313" key="6">
    <source>
        <dbReference type="EMBL" id="GGU91951.1"/>
    </source>
</evidence>
<protein>
    <submittedName>
        <fullName evidence="6">DNA polymerase III subunit epsilon</fullName>
    </submittedName>
</protein>
<dbReference type="InterPro" id="IPR013520">
    <property type="entry name" value="Ribonucl_H"/>
</dbReference>
<keyword evidence="2" id="KW-0378">Hydrolase</keyword>
<dbReference type="Pfam" id="PF00533">
    <property type="entry name" value="BRCT"/>
    <property type="match status" value="1"/>
</dbReference>
<feature type="region of interest" description="Disordered" evidence="4">
    <location>
        <begin position="214"/>
        <end position="256"/>
    </location>
</feature>
<keyword evidence="7" id="KW-1185">Reference proteome</keyword>
<evidence type="ECO:0000256" key="3">
    <source>
        <dbReference type="ARBA" id="ARBA00022839"/>
    </source>
</evidence>
<feature type="domain" description="BRCT" evidence="5">
    <location>
        <begin position="255"/>
        <end position="333"/>
    </location>
</feature>
<organism evidence="6 7">
    <name type="scientific">Streptomyces albospinus</name>
    <dbReference type="NCBI Taxonomy" id="285515"/>
    <lineage>
        <taxon>Bacteria</taxon>
        <taxon>Bacillati</taxon>
        <taxon>Actinomycetota</taxon>
        <taxon>Actinomycetes</taxon>
        <taxon>Kitasatosporales</taxon>
        <taxon>Streptomycetaceae</taxon>
        <taxon>Streptomyces</taxon>
    </lineage>
</organism>
<sequence>MLEDRMAAAPPIAPKIVQQPGPQTPPADWPSGYPQGYAVVDVETTGLARDDRIISAAVYQLDAQGAFQDSWYTLVNPQRDPGPVWIHGLTSDMLDGAPLFPDVVPELSRRLADRVLVAHNAMFDWSMIAREYARAAATAPVRQRLCTIALSKELGLPLPNHKLESLAAHYGVVQERAHHALDDARVLAEAFRPSLRRAARQNLRLPLLTCQPLTEWSDSPAPRPRAAGSSYRPTSWRPSRKRPACPYPNPGRYEPGGRLVQGMRVAFSGDTSVDRELLEDRAIEAGLHVATSVSRLTSLLVTNDPDAQTSKTAKAAAYGTAVIDEAAFMQLLQDVEPADQAPASG</sequence>
<name>A0ABQ2VLZ6_9ACTN</name>
<dbReference type="Pfam" id="PF00929">
    <property type="entry name" value="RNase_T"/>
    <property type="match status" value="1"/>
</dbReference>
<evidence type="ECO:0000313" key="7">
    <source>
        <dbReference type="Proteomes" id="UP000654471"/>
    </source>
</evidence>
<dbReference type="NCBIfam" id="TIGR00573">
    <property type="entry name" value="dnaq"/>
    <property type="match status" value="1"/>
</dbReference>
<dbReference type="InterPro" id="IPR036397">
    <property type="entry name" value="RNaseH_sf"/>
</dbReference>
<dbReference type="Gene3D" id="3.40.50.10190">
    <property type="entry name" value="BRCT domain"/>
    <property type="match status" value="1"/>
</dbReference>
<dbReference type="PANTHER" id="PTHR30231">
    <property type="entry name" value="DNA POLYMERASE III SUBUNIT EPSILON"/>
    <property type="match status" value="1"/>
</dbReference>
<comment type="caution">
    <text evidence="6">The sequence shown here is derived from an EMBL/GenBank/DDBJ whole genome shotgun (WGS) entry which is preliminary data.</text>
</comment>
<dbReference type="SUPFAM" id="SSF53098">
    <property type="entry name" value="Ribonuclease H-like"/>
    <property type="match status" value="1"/>
</dbReference>
<dbReference type="SUPFAM" id="SSF52113">
    <property type="entry name" value="BRCT domain"/>
    <property type="match status" value="1"/>
</dbReference>
<evidence type="ECO:0000259" key="5">
    <source>
        <dbReference type="PROSITE" id="PS50172"/>
    </source>
</evidence>
<evidence type="ECO:0000256" key="1">
    <source>
        <dbReference type="ARBA" id="ARBA00022722"/>
    </source>
</evidence>
<feature type="region of interest" description="Disordered" evidence="4">
    <location>
        <begin position="1"/>
        <end position="32"/>
    </location>
</feature>